<reference evidence="2" key="1">
    <citation type="journal article" date="2003" name="Genome Biol.">
        <title>An integrated gene annotation and transcriptional profiling approach towards the full gene content of the Drosophila genome.</title>
        <authorList>
            <person name="Hild M."/>
            <person name="Beckmann B."/>
            <person name="Haas S.A."/>
            <person name="Koch B."/>
            <person name="Solovyev V."/>
            <person name="Busold C."/>
            <person name="Fellenberg K."/>
            <person name="Boutros M."/>
            <person name="Vingron M."/>
            <person name="Sauer F."/>
            <person name="Hoheisel J.D."/>
            <person name="Paro R."/>
        </authorList>
    </citation>
    <scope>NUCLEOTIDE SEQUENCE</scope>
</reference>
<protein>
    <submittedName>
        <fullName evidence="2">HDC14317</fullName>
    </submittedName>
</protein>
<organism evidence="2">
    <name type="scientific">Drosophila melanogaster</name>
    <name type="common">Fruit fly</name>
    <dbReference type="NCBI Taxonomy" id="7227"/>
    <lineage>
        <taxon>Eukaryota</taxon>
        <taxon>Metazoa</taxon>
        <taxon>Ecdysozoa</taxon>
        <taxon>Arthropoda</taxon>
        <taxon>Hexapoda</taxon>
        <taxon>Insecta</taxon>
        <taxon>Pterygota</taxon>
        <taxon>Neoptera</taxon>
        <taxon>Endopterygota</taxon>
        <taxon>Diptera</taxon>
        <taxon>Brachycera</taxon>
        <taxon>Muscomorpha</taxon>
        <taxon>Ephydroidea</taxon>
        <taxon>Drosophilidae</taxon>
        <taxon>Drosophila</taxon>
        <taxon>Sophophora</taxon>
    </lineage>
</organism>
<feature type="compositionally biased region" description="Polar residues" evidence="1">
    <location>
        <begin position="1"/>
        <end position="29"/>
    </location>
</feature>
<feature type="region of interest" description="Disordered" evidence="1">
    <location>
        <begin position="1"/>
        <end position="47"/>
    </location>
</feature>
<name>Q6IJT1_DROME</name>
<gene>
    <name evidence="2" type="ORF">HDC14317</name>
</gene>
<sequence>MIWPASTTNYRPQTSNKNRSKTLQMQRQPATRGLRKWQDRTQPQQQQQRCSCSCSASKDARRKVGSVCTALKAFSCPSLPSAPPFLFATSLAISVLADYFDSTRRTAAGKSPILRMRSSICICTPKK</sequence>
<accession>Q6IJT1</accession>
<proteinExistence type="predicted"/>
<dbReference type="EMBL" id="BK002635">
    <property type="protein sequence ID" value="DAA04141.1"/>
    <property type="molecule type" value="Genomic_DNA"/>
</dbReference>
<evidence type="ECO:0000256" key="1">
    <source>
        <dbReference type="SAM" id="MobiDB-lite"/>
    </source>
</evidence>
<evidence type="ECO:0000313" key="2">
    <source>
        <dbReference type="EMBL" id="DAA04141.1"/>
    </source>
</evidence>
<dbReference type="AlphaFoldDB" id="Q6IJT1"/>